<gene>
    <name evidence="1" type="ORF">ACOLOM_LOCUS13282</name>
</gene>
<dbReference type="EMBL" id="CAJVPT010059828">
    <property type="protein sequence ID" value="CAG8762647.1"/>
    <property type="molecule type" value="Genomic_DNA"/>
</dbReference>
<accession>A0ACA9QQU4</accession>
<evidence type="ECO:0000313" key="2">
    <source>
        <dbReference type="Proteomes" id="UP000789525"/>
    </source>
</evidence>
<comment type="caution">
    <text evidence="1">The sequence shown here is derived from an EMBL/GenBank/DDBJ whole genome shotgun (WGS) entry which is preliminary data.</text>
</comment>
<sequence>SNGGMRGGQSTHHLDLPLTFSRTPTIRHSQIRSHAMSNSSSFSNVVSSLVRAQMGSSVTASTLDEELDRRVAELILKEARQKEERNGNAAKTNKRFLASIIKSTDEHNKTVLRAQAEAASEVKQQRERQEREERMRRAQEAVAARTGTSSSSYRGDSWDS</sequence>
<proteinExistence type="predicted"/>
<dbReference type="Proteomes" id="UP000789525">
    <property type="component" value="Unassembled WGS sequence"/>
</dbReference>
<evidence type="ECO:0000313" key="1">
    <source>
        <dbReference type="EMBL" id="CAG8762647.1"/>
    </source>
</evidence>
<reference evidence="1" key="1">
    <citation type="submission" date="2021-06" db="EMBL/GenBank/DDBJ databases">
        <authorList>
            <person name="Kallberg Y."/>
            <person name="Tangrot J."/>
            <person name="Rosling A."/>
        </authorList>
    </citation>
    <scope>NUCLEOTIDE SEQUENCE</scope>
    <source>
        <strain evidence="1">CL356</strain>
    </source>
</reference>
<keyword evidence="2" id="KW-1185">Reference proteome</keyword>
<feature type="non-terminal residue" evidence="1">
    <location>
        <position position="1"/>
    </location>
</feature>
<organism evidence="1 2">
    <name type="scientific">Acaulospora colombiana</name>
    <dbReference type="NCBI Taxonomy" id="27376"/>
    <lineage>
        <taxon>Eukaryota</taxon>
        <taxon>Fungi</taxon>
        <taxon>Fungi incertae sedis</taxon>
        <taxon>Mucoromycota</taxon>
        <taxon>Glomeromycotina</taxon>
        <taxon>Glomeromycetes</taxon>
        <taxon>Diversisporales</taxon>
        <taxon>Acaulosporaceae</taxon>
        <taxon>Acaulospora</taxon>
    </lineage>
</organism>
<name>A0ACA9QQU4_9GLOM</name>
<feature type="non-terminal residue" evidence="1">
    <location>
        <position position="160"/>
    </location>
</feature>
<protein>
    <submittedName>
        <fullName evidence="1">12167_t:CDS:1</fullName>
    </submittedName>
</protein>